<dbReference type="GO" id="GO:0008180">
    <property type="term" value="C:COP9 signalosome"/>
    <property type="evidence" value="ECO:0007669"/>
    <property type="project" value="UniProtKB-KW"/>
</dbReference>
<evidence type="ECO:0000256" key="6">
    <source>
        <dbReference type="ARBA" id="ARBA00022790"/>
    </source>
</evidence>
<comment type="subcellular location">
    <subcellularLocation>
        <location evidence="2">Cytoplasm</location>
    </subcellularLocation>
    <subcellularLocation>
        <location evidence="1">Nucleus</location>
    </subcellularLocation>
</comment>
<evidence type="ECO:0000256" key="2">
    <source>
        <dbReference type="ARBA" id="ARBA00004496"/>
    </source>
</evidence>
<accession>A0A061QSQ6</accession>
<dbReference type="GO" id="GO:0006511">
    <property type="term" value="P:ubiquitin-dependent protein catabolic process"/>
    <property type="evidence" value="ECO:0007669"/>
    <property type="project" value="TreeGrafter"/>
</dbReference>
<keyword evidence="5" id="KW-0963">Cytoplasm</keyword>
<dbReference type="SUPFAM" id="SSF46785">
    <property type="entry name" value="Winged helix' DNA-binding domain"/>
    <property type="match status" value="1"/>
</dbReference>
<comment type="similarity">
    <text evidence="3">Belongs to the CSN3 family.</text>
</comment>
<evidence type="ECO:0000256" key="4">
    <source>
        <dbReference type="ARBA" id="ARBA00014878"/>
    </source>
</evidence>
<evidence type="ECO:0000256" key="7">
    <source>
        <dbReference type="ARBA" id="ARBA00023242"/>
    </source>
</evidence>
<dbReference type="SMART" id="SM00088">
    <property type="entry name" value="PINT"/>
    <property type="match status" value="1"/>
</dbReference>
<evidence type="ECO:0000256" key="5">
    <source>
        <dbReference type="ARBA" id="ARBA00022490"/>
    </source>
</evidence>
<dbReference type="Pfam" id="PF22788">
    <property type="entry name" value="COP9_hel_rpt"/>
    <property type="match status" value="1"/>
</dbReference>
<evidence type="ECO:0000313" key="9">
    <source>
        <dbReference type="EMBL" id="JAC61386.1"/>
    </source>
</evidence>
<dbReference type="PANTHER" id="PTHR10758">
    <property type="entry name" value="26S PROTEASOME NON-ATPASE REGULATORY SUBUNIT 3/COP9 SIGNALOSOME COMPLEX SUBUNIT 3"/>
    <property type="match status" value="1"/>
</dbReference>
<dbReference type="GO" id="GO:0005737">
    <property type="term" value="C:cytoplasm"/>
    <property type="evidence" value="ECO:0007669"/>
    <property type="project" value="UniProtKB-SubCell"/>
</dbReference>
<dbReference type="InterPro" id="IPR000717">
    <property type="entry name" value="PCI_dom"/>
</dbReference>
<dbReference type="InterPro" id="IPR055089">
    <property type="entry name" value="COP9_N"/>
</dbReference>
<keyword evidence="6" id="KW-0736">Signalosome</keyword>
<organism evidence="9">
    <name type="scientific">Tetraselmis sp. GSL018</name>
    <dbReference type="NCBI Taxonomy" id="582737"/>
    <lineage>
        <taxon>Eukaryota</taxon>
        <taxon>Viridiplantae</taxon>
        <taxon>Chlorophyta</taxon>
        <taxon>core chlorophytes</taxon>
        <taxon>Chlorodendrophyceae</taxon>
        <taxon>Chlorodendrales</taxon>
        <taxon>Chlorodendraceae</taxon>
        <taxon>Tetraselmis</taxon>
    </lineage>
</organism>
<protein>
    <recommendedName>
        <fullName evidence="4">COP9 signalosome complex subunit 3</fullName>
    </recommendedName>
</protein>
<keyword evidence="7" id="KW-0539">Nucleus</keyword>
<dbReference type="InterPro" id="IPR050756">
    <property type="entry name" value="CSN3"/>
</dbReference>
<dbReference type="PROSITE" id="PS50250">
    <property type="entry name" value="PCI"/>
    <property type="match status" value="1"/>
</dbReference>
<dbReference type="EMBL" id="GBEZ01025739">
    <property type="protein sequence ID" value="JAC61386.1"/>
    <property type="molecule type" value="Transcribed_RNA"/>
</dbReference>
<sequence>MSPSFSALVEKISGWTGDTASLVALLRSSLPLLQENAETLPNILEAFSMESSPVVFMFLLEAFVTVYPEADHRKVCEFLKSCSQATAASAPSAFTDLGRRLKDWAVKTSQPKLAILPLRSAILKLQPTPEHLTPLHADFFQVCLLAKCYHAAVPILEQPIYNVAADVLSTTPRDFMLYAYYGGLLQIGRKEYGAAMEMLLHAVTTPATTVSAIAVAAYQKYALVHLIDRGTTPVLPKRTPSMVGRYIKTELKAYQELINAFTSGNVQSLERAASAFKQAFEADGNWGLIRLCLETLRRRKINRLTHTHLTLSLQGIAEACDLDSPEVAEDYILQMVGKGEIFASIDERGGMVSFEEDPEQYRSAKVAALIDARIKSSIVIDQKLAEANNAIRCDPAYLSRLAPQRSLGMAIGMDEDVGPSFGA</sequence>
<evidence type="ECO:0000256" key="1">
    <source>
        <dbReference type="ARBA" id="ARBA00004123"/>
    </source>
</evidence>
<gene>
    <name evidence="9" type="primary">COPS3</name>
    <name evidence="9" type="ORF">TSPGSL018_26409</name>
</gene>
<proteinExistence type="inferred from homology"/>
<feature type="domain" description="PCI" evidence="8">
    <location>
        <begin position="191"/>
        <end position="359"/>
    </location>
</feature>
<name>A0A061QSQ6_9CHLO</name>
<evidence type="ECO:0000259" key="8">
    <source>
        <dbReference type="PROSITE" id="PS50250"/>
    </source>
</evidence>
<dbReference type="PANTHER" id="PTHR10758:SF1">
    <property type="entry name" value="COP9 SIGNALOSOME COMPLEX SUBUNIT 3"/>
    <property type="match status" value="1"/>
</dbReference>
<evidence type="ECO:0000256" key="3">
    <source>
        <dbReference type="ARBA" id="ARBA00007084"/>
    </source>
</evidence>
<dbReference type="AlphaFoldDB" id="A0A061QSQ6"/>
<reference evidence="9" key="1">
    <citation type="submission" date="2014-05" db="EMBL/GenBank/DDBJ databases">
        <title>The transcriptome of the halophilic microalga Tetraselmis sp. GSL018 isolated from the Great Salt Lake, Utah.</title>
        <authorList>
            <person name="Jinkerson R.E."/>
            <person name="D'Adamo S."/>
            <person name="Posewitz M.C."/>
        </authorList>
    </citation>
    <scope>NUCLEOTIDE SEQUENCE</scope>
    <source>
        <strain evidence="9">GSL018</strain>
    </source>
</reference>
<dbReference type="Pfam" id="PF01399">
    <property type="entry name" value="PCI"/>
    <property type="match status" value="1"/>
</dbReference>
<dbReference type="InterPro" id="IPR036390">
    <property type="entry name" value="WH_DNA-bd_sf"/>
</dbReference>